<sequence>MVFFRQQSHSPWKSPHLPPSSLGFEHLNGAQKGGTALPRSRLTVLACAALGTFLLLSFVSPLRPFSAFDDGHRPFKRKGMSPALFTELDQVDHRAVILRPVERSFERERRPEDPVPWSATPLLPARKQGKKRMPAILRLAGTEDASGDGGALVRHDADAAPIPSHKVEVFPRKIRLSPNSNGVGANVPAGDKLLFGIVTTTERATKMSELWTRWMVPRYPDNEAAPACLILVSEEETQEDIQELEEVLRHRQVQCGIRRGKHKRYEVRVLSMIREMKDYAAEVGLSPDWYIFNDDDTFWLDMRATRRMLSKYDPAKEWFVGSTTEAEKQLAQFGRMLFGGGGALVSRALMTSMYNIWDECYDRFKDAFGGDEMLTRCAATATGLTKSTVTTEEKGLHQFDIPGDTTGVLQGGIPMLSLHHFLGGGWVHLFGYGSTHSDMNQIRRIRAAADFLGGDNMFQRYVFGDGKWLLTMGYSVSFYEKPLTREDMSAMEHTWYDGYRLCFDDRPFMPERHGPGPVKQTFYIESTEVISPKSALFTFIQADSWDEHLSYDERVRLQVLWDGDSAHFTREQDPAALS</sequence>
<name>A0A061ARJ7_RHOTO</name>
<gene>
    <name evidence="1" type="ORF">RHTO0S_04e09538g</name>
</gene>
<evidence type="ECO:0000313" key="1">
    <source>
        <dbReference type="EMBL" id="CDR39791.1"/>
    </source>
</evidence>
<proteinExistence type="predicted"/>
<accession>A0A061ARJ7</accession>
<protein>
    <submittedName>
        <fullName evidence="1">RHTO0S04e09538g1_1</fullName>
    </submittedName>
</protein>
<dbReference type="PANTHER" id="PTHR10811">
    <property type="entry name" value="FRINGE-RELATED"/>
    <property type="match status" value="1"/>
</dbReference>
<dbReference type="Pfam" id="PF04646">
    <property type="entry name" value="DUF604"/>
    <property type="match status" value="1"/>
</dbReference>
<dbReference type="Gene3D" id="3.90.550.50">
    <property type="match status" value="1"/>
</dbReference>
<organism evidence="1">
    <name type="scientific">Rhodotorula toruloides</name>
    <name type="common">Yeast</name>
    <name type="synonym">Rhodosporidium toruloides</name>
    <dbReference type="NCBI Taxonomy" id="5286"/>
    <lineage>
        <taxon>Eukaryota</taxon>
        <taxon>Fungi</taxon>
        <taxon>Dikarya</taxon>
        <taxon>Basidiomycota</taxon>
        <taxon>Pucciniomycotina</taxon>
        <taxon>Microbotryomycetes</taxon>
        <taxon>Sporidiobolales</taxon>
        <taxon>Sporidiobolaceae</taxon>
        <taxon>Rhodotorula</taxon>
    </lineage>
</organism>
<dbReference type="InterPro" id="IPR006740">
    <property type="entry name" value="DUF604"/>
</dbReference>
<dbReference type="EMBL" id="LK052939">
    <property type="protein sequence ID" value="CDR39791.1"/>
    <property type="molecule type" value="Genomic_DNA"/>
</dbReference>
<reference evidence="1" key="1">
    <citation type="journal article" date="2014" name="Genome Announc.">
        <title>Draft genome sequence of Rhodosporidium toruloides CECT1137, an oleaginous yeast of biotechnological interest.</title>
        <authorList>
            <person name="Morin N."/>
            <person name="Calcas X."/>
            <person name="Devillers H."/>
            <person name="Durrens P."/>
            <person name="Sherman D.J."/>
            <person name="Nicaud J.-M."/>
            <person name="Neuveglise C."/>
        </authorList>
    </citation>
    <scope>NUCLEOTIDE SEQUENCE</scope>
    <source>
        <strain evidence="1">CECT1137</strain>
    </source>
</reference>
<dbReference type="AlphaFoldDB" id="A0A061ARJ7"/>
<dbReference type="OrthoDB" id="2187549at2759"/>